<gene>
    <name evidence="3" type="ORF">DFR50_101181</name>
</gene>
<comment type="caution">
    <text evidence="3">The sequence shown here is derived from an EMBL/GenBank/DDBJ whole genome shotgun (WGS) entry which is preliminary data.</text>
</comment>
<name>A0A366FUG9_9HYPH</name>
<keyword evidence="4" id="KW-1185">Reference proteome</keyword>
<feature type="signal peptide" evidence="2">
    <location>
        <begin position="1"/>
        <end position="22"/>
    </location>
</feature>
<dbReference type="AlphaFoldDB" id="A0A366FUG9"/>
<protein>
    <submittedName>
        <fullName evidence="3">Uncharacterized protein</fullName>
    </submittedName>
</protein>
<keyword evidence="2" id="KW-0732">Signal</keyword>
<organism evidence="3 4">
    <name type="scientific">Roseiarcus fermentans</name>
    <dbReference type="NCBI Taxonomy" id="1473586"/>
    <lineage>
        <taxon>Bacteria</taxon>
        <taxon>Pseudomonadati</taxon>
        <taxon>Pseudomonadota</taxon>
        <taxon>Alphaproteobacteria</taxon>
        <taxon>Hyphomicrobiales</taxon>
        <taxon>Roseiarcaceae</taxon>
        <taxon>Roseiarcus</taxon>
    </lineage>
</organism>
<feature type="region of interest" description="Disordered" evidence="1">
    <location>
        <begin position="34"/>
        <end position="53"/>
    </location>
</feature>
<dbReference type="EMBL" id="QNRK01000001">
    <property type="protein sequence ID" value="RBP18237.1"/>
    <property type="molecule type" value="Genomic_DNA"/>
</dbReference>
<sequence length="53" mass="5408">MPSRLWLILAFIVAFGATPAQAARAPARLAQASFVAPPNGAPPPVGATRGTRP</sequence>
<evidence type="ECO:0000256" key="2">
    <source>
        <dbReference type="SAM" id="SignalP"/>
    </source>
</evidence>
<evidence type="ECO:0000256" key="1">
    <source>
        <dbReference type="SAM" id="MobiDB-lite"/>
    </source>
</evidence>
<dbReference type="RefSeq" id="WP_170152984.1">
    <property type="nucleotide sequence ID" value="NZ_QNRK01000001.1"/>
</dbReference>
<accession>A0A366FUG9</accession>
<evidence type="ECO:0000313" key="4">
    <source>
        <dbReference type="Proteomes" id="UP000253529"/>
    </source>
</evidence>
<reference evidence="3 4" key="1">
    <citation type="submission" date="2018-06" db="EMBL/GenBank/DDBJ databases">
        <title>Genomic Encyclopedia of Type Strains, Phase IV (KMG-IV): sequencing the most valuable type-strain genomes for metagenomic binning, comparative biology and taxonomic classification.</title>
        <authorList>
            <person name="Goeker M."/>
        </authorList>
    </citation>
    <scope>NUCLEOTIDE SEQUENCE [LARGE SCALE GENOMIC DNA]</scope>
    <source>
        <strain evidence="3 4">DSM 24875</strain>
    </source>
</reference>
<dbReference type="Proteomes" id="UP000253529">
    <property type="component" value="Unassembled WGS sequence"/>
</dbReference>
<feature type="chain" id="PRO_5016836233" evidence="2">
    <location>
        <begin position="23"/>
        <end position="53"/>
    </location>
</feature>
<proteinExistence type="predicted"/>
<evidence type="ECO:0000313" key="3">
    <source>
        <dbReference type="EMBL" id="RBP18237.1"/>
    </source>
</evidence>